<accession>A0ABW4HU58</accession>
<name>A0ABW4HU58_9BACI</name>
<keyword evidence="3" id="KW-1185">Reference proteome</keyword>
<organism evidence="2 3">
    <name type="scientific">Oceanobacillus luteolus</name>
    <dbReference type="NCBI Taxonomy" id="1274358"/>
    <lineage>
        <taxon>Bacteria</taxon>
        <taxon>Bacillati</taxon>
        <taxon>Bacillota</taxon>
        <taxon>Bacilli</taxon>
        <taxon>Bacillales</taxon>
        <taxon>Bacillaceae</taxon>
        <taxon>Oceanobacillus</taxon>
    </lineage>
</organism>
<dbReference type="Gene3D" id="3.10.450.50">
    <property type="match status" value="1"/>
</dbReference>
<dbReference type="InterPro" id="IPR004027">
    <property type="entry name" value="SEC_C_motif"/>
</dbReference>
<feature type="compositionally biased region" description="Polar residues" evidence="1">
    <location>
        <begin position="211"/>
        <end position="220"/>
    </location>
</feature>
<dbReference type="SUPFAM" id="SSF103642">
    <property type="entry name" value="Sec-C motif"/>
    <property type="match status" value="1"/>
</dbReference>
<protein>
    <submittedName>
        <fullName evidence="2">SEC-C metal-binding domain-containing protein</fullName>
    </submittedName>
</protein>
<evidence type="ECO:0000256" key="1">
    <source>
        <dbReference type="SAM" id="MobiDB-lite"/>
    </source>
</evidence>
<evidence type="ECO:0000313" key="2">
    <source>
        <dbReference type="EMBL" id="MFD1608255.1"/>
    </source>
</evidence>
<sequence length="247" mass="28892">MNLLFDYVVALTNLYGVVDKEKVIEIYNMQNNPKKNVSDVEALMRNNEDELRKNYVEIEGRYFANDALFVIENELEQLLRKKTGKPYYIPEKAVLLRYKDDEYYEETPQMKKLYRFLEKYVQPDNVNSVEDVFYEVLSDCEMEIQPIDIIHGLEQIDVTFPTEKETIQALKLITNLSNHTRLWSNNGFTPAELFELEKPYLQSISNGEVNKNFPNQPFNQSEKKAGRNDPCPCGSGKKYKKCCLLNV</sequence>
<evidence type="ECO:0000313" key="3">
    <source>
        <dbReference type="Proteomes" id="UP001597221"/>
    </source>
</evidence>
<feature type="region of interest" description="Disordered" evidence="1">
    <location>
        <begin position="211"/>
        <end position="230"/>
    </location>
</feature>
<proteinExistence type="predicted"/>
<dbReference type="Pfam" id="PF02810">
    <property type="entry name" value="SEC-C"/>
    <property type="match status" value="1"/>
</dbReference>
<dbReference type="RefSeq" id="WP_285853698.1">
    <property type="nucleotide sequence ID" value="NZ_JAMBON010000013.1"/>
</dbReference>
<comment type="caution">
    <text evidence="2">The sequence shown here is derived from an EMBL/GenBank/DDBJ whole genome shotgun (WGS) entry which is preliminary data.</text>
</comment>
<dbReference type="Proteomes" id="UP001597221">
    <property type="component" value="Unassembled WGS sequence"/>
</dbReference>
<gene>
    <name evidence="2" type="ORF">ACFSBH_11360</name>
</gene>
<dbReference type="EMBL" id="JBHUDE010000048">
    <property type="protein sequence ID" value="MFD1608255.1"/>
    <property type="molecule type" value="Genomic_DNA"/>
</dbReference>
<reference evidence="3" key="1">
    <citation type="journal article" date="2019" name="Int. J. Syst. Evol. Microbiol.">
        <title>The Global Catalogue of Microorganisms (GCM) 10K type strain sequencing project: providing services to taxonomists for standard genome sequencing and annotation.</title>
        <authorList>
            <consortium name="The Broad Institute Genomics Platform"/>
            <consortium name="The Broad Institute Genome Sequencing Center for Infectious Disease"/>
            <person name="Wu L."/>
            <person name="Ma J."/>
        </authorList>
    </citation>
    <scope>NUCLEOTIDE SEQUENCE [LARGE SCALE GENOMIC DNA]</scope>
    <source>
        <strain evidence="3">CGMCC 1.12376</strain>
    </source>
</reference>